<proteinExistence type="predicted"/>
<dbReference type="EMBL" id="LN868938">
    <property type="protein sequence ID" value="CRY75030.1"/>
    <property type="molecule type" value="Genomic_DNA"/>
</dbReference>
<sequence length="330" mass="36615">MTTNAALPVVSETDTAPGGSATADRVRPEVLAEFRKHTASVLTGVFVASAFDQVALVPVAAAVDRSGRFAANFADRGVRSGASGILALWGDPVDRKAEAEWLKERHRDVHGHGKGAYRDVRYSALNPKTWVWIGVSGMFVPLNTFTYCTGIELRPAEQEAAYQMMRETFAELELASKSGKLPADLAAARRYYDDMVEHELATNPFLVQEFAKLTRLPLPTLGISPVVRAVLLPLWLLIRPLVGHVIQVCSAQAMHPGVRRLVGFDLKRRHDIEFAVYVRVLQTAWRFLPDRLLLAPLAYNRLQYEKLVRAHRKYALDTFAVPSNESGCPI</sequence>
<accession>A0A0H5NGM7</accession>
<dbReference type="Proteomes" id="UP000057820">
    <property type="component" value="Chromosome 1"/>
</dbReference>
<evidence type="ECO:0000313" key="4">
    <source>
        <dbReference type="Proteomes" id="UP000057820"/>
    </source>
</evidence>
<feature type="domain" description="ER-bound oxygenase mpaB/mpaB'/Rubber oxygenase catalytic" evidence="2">
    <location>
        <begin position="39"/>
        <end position="282"/>
    </location>
</feature>
<dbReference type="KEGG" id="nfr:ERS450000_01115"/>
<dbReference type="PANTHER" id="PTHR36151">
    <property type="entry name" value="BLR2777 PROTEIN"/>
    <property type="match status" value="1"/>
</dbReference>
<evidence type="ECO:0000256" key="1">
    <source>
        <dbReference type="SAM" id="MobiDB-lite"/>
    </source>
</evidence>
<dbReference type="InterPro" id="IPR018713">
    <property type="entry name" value="MPAB/Lcp_cat_dom"/>
</dbReference>
<dbReference type="Pfam" id="PF09995">
    <property type="entry name" value="MPAB_Lcp_cat"/>
    <property type="match status" value="1"/>
</dbReference>
<feature type="region of interest" description="Disordered" evidence="1">
    <location>
        <begin position="1"/>
        <end position="22"/>
    </location>
</feature>
<evidence type="ECO:0000259" key="2">
    <source>
        <dbReference type="Pfam" id="PF09995"/>
    </source>
</evidence>
<dbReference type="GO" id="GO:0016491">
    <property type="term" value="F:oxidoreductase activity"/>
    <property type="evidence" value="ECO:0007669"/>
    <property type="project" value="InterPro"/>
</dbReference>
<gene>
    <name evidence="3" type="ORF">ERS450000_01115</name>
</gene>
<name>A0A0H5NGM7_NOCFR</name>
<evidence type="ECO:0000313" key="3">
    <source>
        <dbReference type="EMBL" id="CRY75030.1"/>
    </source>
</evidence>
<protein>
    <submittedName>
        <fullName evidence="3">Uncharacterized protein conserved in bacteria</fullName>
    </submittedName>
</protein>
<organism evidence="3 4">
    <name type="scientific">Nocardia farcinica</name>
    <dbReference type="NCBI Taxonomy" id="37329"/>
    <lineage>
        <taxon>Bacteria</taxon>
        <taxon>Bacillati</taxon>
        <taxon>Actinomycetota</taxon>
        <taxon>Actinomycetes</taxon>
        <taxon>Mycobacteriales</taxon>
        <taxon>Nocardiaceae</taxon>
        <taxon>Nocardia</taxon>
    </lineage>
</organism>
<dbReference type="AlphaFoldDB" id="A0A0H5NGM7"/>
<reference evidence="4" key="1">
    <citation type="submission" date="2015-03" db="EMBL/GenBank/DDBJ databases">
        <authorList>
            <consortium name="Pathogen Informatics"/>
        </authorList>
    </citation>
    <scope>NUCLEOTIDE SEQUENCE [LARGE SCALE GENOMIC DNA]</scope>
    <source>
        <strain evidence="4">NCTC11134</strain>
    </source>
</reference>
<dbReference type="PANTHER" id="PTHR36151:SF3">
    <property type="entry name" value="ER-BOUND OXYGENASE MPAB_MPAB'_RUBBER OXYGENASE CATALYTIC DOMAIN-CONTAINING PROTEIN"/>
    <property type="match status" value="1"/>
</dbReference>
<dbReference type="RefSeq" id="WP_060590956.1">
    <property type="nucleotide sequence ID" value="NZ_CP031418.1"/>
</dbReference>